<sequence>MVKRTYWVILGQAIMVFIYLWIASLLFQYLQMKANEADSFYLYLLFSQTAYIPVGFLMGAGSLIREWNNRGRFKVNRFLIALLVVPSLYILFVPYFLPFPSLTPTIILTNPSAGTVIQVMAGYAFVKSIHKMNER</sequence>
<name>I0JLS0_HALH3</name>
<dbReference type="Proteomes" id="UP000007397">
    <property type="component" value="Chromosome"/>
</dbReference>
<feature type="transmembrane region" description="Helical" evidence="1">
    <location>
        <begin position="103"/>
        <end position="126"/>
    </location>
</feature>
<feature type="transmembrane region" description="Helical" evidence="1">
    <location>
        <begin position="7"/>
        <end position="29"/>
    </location>
</feature>
<evidence type="ECO:0000256" key="1">
    <source>
        <dbReference type="SAM" id="Phobius"/>
    </source>
</evidence>
<dbReference type="HOGENOM" id="CLU_1882849_0_0_9"/>
<accession>I0JLS0</accession>
<dbReference type="KEGG" id="hhd:HBHAL_2742"/>
<organism evidence="2 3">
    <name type="scientific">Halobacillus halophilus (strain ATCC 35676 / DSM 2266 / JCM 20832 / KCTC 3685 / LMG 17431 / NBRC 102448 / NCIMB 2269)</name>
    <name type="common">Sporosarcina halophila</name>
    <dbReference type="NCBI Taxonomy" id="866895"/>
    <lineage>
        <taxon>Bacteria</taxon>
        <taxon>Bacillati</taxon>
        <taxon>Bacillota</taxon>
        <taxon>Bacilli</taxon>
        <taxon>Bacillales</taxon>
        <taxon>Bacillaceae</taxon>
        <taxon>Halobacillus</taxon>
    </lineage>
</organism>
<protein>
    <submittedName>
        <fullName evidence="2">Uncharacterized protein</fullName>
    </submittedName>
</protein>
<evidence type="ECO:0000313" key="2">
    <source>
        <dbReference type="EMBL" id="CCG45090.1"/>
    </source>
</evidence>
<dbReference type="EMBL" id="HE717023">
    <property type="protein sequence ID" value="CCG45090.1"/>
    <property type="molecule type" value="Genomic_DNA"/>
</dbReference>
<keyword evidence="3" id="KW-1185">Reference proteome</keyword>
<dbReference type="eggNOG" id="ENOG5030B2Y">
    <property type="taxonomic scope" value="Bacteria"/>
</dbReference>
<keyword evidence="1" id="KW-0812">Transmembrane</keyword>
<evidence type="ECO:0000313" key="3">
    <source>
        <dbReference type="Proteomes" id="UP000007397"/>
    </source>
</evidence>
<dbReference type="STRING" id="866895.HBHAL_2742"/>
<feature type="transmembrane region" description="Helical" evidence="1">
    <location>
        <begin position="41"/>
        <end position="64"/>
    </location>
</feature>
<dbReference type="RefSeq" id="WP_014642984.1">
    <property type="nucleotide sequence ID" value="NC_017668.1"/>
</dbReference>
<keyword evidence="1" id="KW-0472">Membrane</keyword>
<dbReference type="PATRIC" id="fig|866895.3.peg.1756"/>
<keyword evidence="1" id="KW-1133">Transmembrane helix</keyword>
<gene>
    <name evidence="2" type="ordered locus">HBHAL_2742</name>
</gene>
<feature type="transmembrane region" description="Helical" evidence="1">
    <location>
        <begin position="76"/>
        <end position="97"/>
    </location>
</feature>
<reference evidence="2 3" key="1">
    <citation type="journal article" date="2013" name="Environ. Microbiol.">
        <title>Chloride and organic osmolytes: a hybrid strategy to cope with elevated salinities by the moderately halophilic, chloride-dependent bacterium Halobacillus halophilus.</title>
        <authorList>
            <person name="Saum S.H."/>
            <person name="Pfeiffer F."/>
            <person name="Palm P."/>
            <person name="Rampp M."/>
            <person name="Schuster S.C."/>
            <person name="Muller V."/>
            <person name="Oesterhelt D."/>
        </authorList>
    </citation>
    <scope>NUCLEOTIDE SEQUENCE [LARGE SCALE GENOMIC DNA]</scope>
    <source>
        <strain evidence="3">ATCC 35676 / DSM 2266 / JCM 20832 / KCTC 3685 / LMG 17431 / NBRC 102448 / NCIMB 2269</strain>
    </source>
</reference>
<proteinExistence type="predicted"/>
<dbReference type="AlphaFoldDB" id="I0JLS0"/>